<evidence type="ECO:0000313" key="2">
    <source>
        <dbReference type="EMBL" id="KIV96415.1"/>
    </source>
</evidence>
<dbReference type="AlphaFoldDB" id="A0A0D1X3M1"/>
<name>A0A0D1X3M1_EXOME</name>
<feature type="chain" id="PRO_5002236270" description="GPI anchored serine-threonine rich protein" evidence="1">
    <location>
        <begin position="17"/>
        <end position="139"/>
    </location>
</feature>
<feature type="signal peptide" evidence="1">
    <location>
        <begin position="1"/>
        <end position="16"/>
    </location>
</feature>
<sequence length="139" mass="14024">MRSFVFFAALPLLASAWNEHMLLPRQSSGNGTICADSDKACGDFCIPSSYTCCPDLEGGCASTDVCQKGDNDVYGCCPSGRTCTGDGDAEYIDSATGASGTSSSTASSSSSTSSNAADSMALNNGMLVAAAAAGFYFGL</sequence>
<reference evidence="2 3" key="1">
    <citation type="submission" date="2015-01" db="EMBL/GenBank/DDBJ databases">
        <title>The Genome Sequence of Exophiala mesophila CBS40295.</title>
        <authorList>
            <consortium name="The Broad Institute Genomics Platform"/>
            <person name="Cuomo C."/>
            <person name="de Hoog S."/>
            <person name="Gorbushina A."/>
            <person name="Stielow B."/>
            <person name="Teixiera M."/>
            <person name="Abouelleil A."/>
            <person name="Chapman S.B."/>
            <person name="Priest M."/>
            <person name="Young S.K."/>
            <person name="Wortman J."/>
            <person name="Nusbaum C."/>
            <person name="Birren B."/>
        </authorList>
    </citation>
    <scope>NUCLEOTIDE SEQUENCE [LARGE SCALE GENOMIC DNA]</scope>
    <source>
        <strain evidence="2 3">CBS 40295</strain>
    </source>
</reference>
<dbReference type="EMBL" id="KN847520">
    <property type="protein sequence ID" value="KIV96415.1"/>
    <property type="molecule type" value="Genomic_DNA"/>
</dbReference>
<accession>A0A0D1X3M1</accession>
<evidence type="ECO:0008006" key="4">
    <source>
        <dbReference type="Google" id="ProtNLM"/>
    </source>
</evidence>
<dbReference type="RefSeq" id="XP_016227989.1">
    <property type="nucleotide sequence ID" value="XM_016364340.1"/>
</dbReference>
<protein>
    <recommendedName>
        <fullName evidence="4">GPI anchored serine-threonine rich protein</fullName>
    </recommendedName>
</protein>
<dbReference type="VEuPathDB" id="FungiDB:PV10_00287"/>
<dbReference type="OrthoDB" id="5152093at2759"/>
<evidence type="ECO:0000313" key="3">
    <source>
        <dbReference type="Proteomes" id="UP000054302"/>
    </source>
</evidence>
<proteinExistence type="predicted"/>
<keyword evidence="1" id="KW-0732">Signal</keyword>
<dbReference type="GeneID" id="27318132"/>
<dbReference type="Proteomes" id="UP000054302">
    <property type="component" value="Unassembled WGS sequence"/>
</dbReference>
<dbReference type="HOGENOM" id="CLU_1807281_0_0_1"/>
<keyword evidence="3" id="KW-1185">Reference proteome</keyword>
<dbReference type="STRING" id="212818.A0A0D1X3M1"/>
<dbReference type="OMA" id="IVFRIHD"/>
<organism evidence="2 3">
    <name type="scientific">Exophiala mesophila</name>
    <name type="common">Black yeast-like fungus</name>
    <dbReference type="NCBI Taxonomy" id="212818"/>
    <lineage>
        <taxon>Eukaryota</taxon>
        <taxon>Fungi</taxon>
        <taxon>Dikarya</taxon>
        <taxon>Ascomycota</taxon>
        <taxon>Pezizomycotina</taxon>
        <taxon>Eurotiomycetes</taxon>
        <taxon>Chaetothyriomycetidae</taxon>
        <taxon>Chaetothyriales</taxon>
        <taxon>Herpotrichiellaceae</taxon>
        <taxon>Exophiala</taxon>
    </lineage>
</organism>
<gene>
    <name evidence="2" type="ORF">PV10_00287</name>
</gene>
<evidence type="ECO:0000256" key="1">
    <source>
        <dbReference type="SAM" id="SignalP"/>
    </source>
</evidence>